<dbReference type="HAMAP" id="MF_00228">
    <property type="entry name" value="Thz_kinase"/>
    <property type="match status" value="1"/>
</dbReference>
<evidence type="ECO:0000256" key="10">
    <source>
        <dbReference type="ARBA" id="ARBA00022977"/>
    </source>
</evidence>
<keyword evidence="5 11" id="KW-0479">Metal-binding</keyword>
<dbReference type="UniPathway" id="UPA00060">
    <property type="reaction ID" value="UER00139"/>
</dbReference>
<comment type="cofactor">
    <cofactor evidence="2 11">
        <name>Mg(2+)</name>
        <dbReference type="ChEBI" id="CHEBI:18420"/>
    </cofactor>
</comment>
<dbReference type="GO" id="GO:0005524">
    <property type="term" value="F:ATP binding"/>
    <property type="evidence" value="ECO:0007669"/>
    <property type="project" value="UniProtKB-UniRule"/>
</dbReference>
<keyword evidence="13" id="KW-1185">Reference proteome</keyword>
<sequence length="277" mass="29170">MPFSSVKGTAIFRKIHNTQPLIHLITNPVTMNDVVNLVLASGAAAICADSPLEAAEISELADATVLNIGMPSESKLEAMLAAGKKANALGHPLILDPVGAGASEFRRRILQTLLENLHLTCIRGNQSEMAALLGMSYPSRGVEEAGICLEPALLQKLAERYDTVLAVTGDTDITVSKDQVLVSHTGTPLQKRITGSGCMLSAFLGAALAGSMTPPAIPGERALRLTDTAEIASLVHKTVEVYSSLASQAEAEMEASSRHGTMEFRSRLIDIVSTAGL</sequence>
<dbReference type="AlphaFoldDB" id="A0A6L5X4J1"/>
<evidence type="ECO:0000256" key="6">
    <source>
        <dbReference type="ARBA" id="ARBA00022741"/>
    </source>
</evidence>
<keyword evidence="4 11" id="KW-0808">Transferase</keyword>
<comment type="caution">
    <text evidence="11">Lacks conserved residue(s) required for the propagation of feature annotation.</text>
</comment>
<comment type="catalytic activity">
    <reaction evidence="1 11">
        <text>5-(2-hydroxyethyl)-4-methylthiazole + ATP = 4-methyl-5-(2-phosphooxyethyl)-thiazole + ADP + H(+)</text>
        <dbReference type="Rhea" id="RHEA:24212"/>
        <dbReference type="ChEBI" id="CHEBI:15378"/>
        <dbReference type="ChEBI" id="CHEBI:17957"/>
        <dbReference type="ChEBI" id="CHEBI:30616"/>
        <dbReference type="ChEBI" id="CHEBI:58296"/>
        <dbReference type="ChEBI" id="CHEBI:456216"/>
        <dbReference type="EC" id="2.7.1.50"/>
    </reaction>
</comment>
<keyword evidence="9 11" id="KW-0460">Magnesium</keyword>
<evidence type="ECO:0000256" key="7">
    <source>
        <dbReference type="ARBA" id="ARBA00022777"/>
    </source>
</evidence>
<dbReference type="GO" id="GO:0009229">
    <property type="term" value="P:thiamine diphosphate biosynthetic process"/>
    <property type="evidence" value="ECO:0007669"/>
    <property type="project" value="UniProtKB-UniRule"/>
</dbReference>
<comment type="similarity">
    <text evidence="11">Belongs to the Thz kinase family.</text>
</comment>
<dbReference type="SUPFAM" id="SSF53613">
    <property type="entry name" value="Ribokinase-like"/>
    <property type="match status" value="1"/>
</dbReference>
<dbReference type="Proteomes" id="UP000481852">
    <property type="component" value="Unassembled WGS sequence"/>
</dbReference>
<keyword evidence="8 11" id="KW-0067">ATP-binding</keyword>
<comment type="pathway">
    <text evidence="3 11">Cofactor biosynthesis; thiamine diphosphate biosynthesis; 4-methyl-5-(2-phosphoethyl)-thiazole from 5-(2-hydroxyethyl)-4-methylthiazole: step 1/1.</text>
</comment>
<protein>
    <recommendedName>
        <fullName evidence="11">Hydroxyethylthiazole kinase</fullName>
        <ecNumber evidence="11">2.7.1.50</ecNumber>
    </recommendedName>
    <alternativeName>
        <fullName evidence="11">4-methyl-5-beta-hydroxyethylthiazole kinase</fullName>
        <shortName evidence="11">TH kinase</shortName>
        <shortName evidence="11">Thz kinase</shortName>
    </alternativeName>
</protein>
<keyword evidence="7 11" id="KW-0418">Kinase</keyword>
<evidence type="ECO:0000313" key="13">
    <source>
        <dbReference type="Proteomes" id="UP000481852"/>
    </source>
</evidence>
<keyword evidence="6 11" id="KW-0547">Nucleotide-binding</keyword>
<evidence type="ECO:0000256" key="11">
    <source>
        <dbReference type="HAMAP-Rule" id="MF_00228"/>
    </source>
</evidence>
<evidence type="ECO:0000313" key="12">
    <source>
        <dbReference type="EMBL" id="MSS15130.1"/>
    </source>
</evidence>
<evidence type="ECO:0000256" key="8">
    <source>
        <dbReference type="ARBA" id="ARBA00022840"/>
    </source>
</evidence>
<dbReference type="GO" id="GO:0000287">
    <property type="term" value="F:magnesium ion binding"/>
    <property type="evidence" value="ECO:0007669"/>
    <property type="project" value="UniProtKB-UniRule"/>
</dbReference>
<feature type="binding site" evidence="11">
    <location>
        <position position="195"/>
    </location>
    <ligand>
        <name>substrate</name>
    </ligand>
</feature>
<keyword evidence="10 11" id="KW-0784">Thiamine biosynthesis</keyword>
<dbReference type="InterPro" id="IPR000417">
    <property type="entry name" value="Hyethyz_kinase"/>
</dbReference>
<dbReference type="EC" id="2.7.1.50" evidence="11"/>
<evidence type="ECO:0000256" key="2">
    <source>
        <dbReference type="ARBA" id="ARBA00001946"/>
    </source>
</evidence>
<organism evidence="12 13">
    <name type="scientific">Porcincola intestinalis</name>
    <dbReference type="NCBI Taxonomy" id="2606632"/>
    <lineage>
        <taxon>Bacteria</taxon>
        <taxon>Bacillati</taxon>
        <taxon>Bacillota</taxon>
        <taxon>Clostridia</taxon>
        <taxon>Lachnospirales</taxon>
        <taxon>Lachnospiraceae</taxon>
        <taxon>Porcincola</taxon>
    </lineage>
</organism>
<reference evidence="12 13" key="1">
    <citation type="submission" date="2019-08" db="EMBL/GenBank/DDBJ databases">
        <title>In-depth cultivation of the pig gut microbiome towards novel bacterial diversity and tailored functional studies.</title>
        <authorList>
            <person name="Wylensek D."/>
            <person name="Hitch T.C.A."/>
            <person name="Clavel T."/>
        </authorList>
    </citation>
    <scope>NUCLEOTIDE SEQUENCE [LARGE SCALE GENOMIC DNA]</scope>
    <source>
        <strain evidence="12 13">Oil+RF-744-WCA-WT-11</strain>
    </source>
</reference>
<dbReference type="InterPro" id="IPR029056">
    <property type="entry name" value="Ribokinase-like"/>
</dbReference>
<feature type="binding site" evidence="11">
    <location>
        <position position="168"/>
    </location>
    <ligand>
        <name>ATP</name>
        <dbReference type="ChEBI" id="CHEBI:30616"/>
    </ligand>
</feature>
<comment type="caution">
    <text evidence="12">The sequence shown here is derived from an EMBL/GenBank/DDBJ whole genome shotgun (WGS) entry which is preliminary data.</text>
</comment>
<dbReference type="Pfam" id="PF02110">
    <property type="entry name" value="HK"/>
    <property type="match status" value="1"/>
</dbReference>
<dbReference type="GO" id="GO:0004417">
    <property type="term" value="F:hydroxyethylthiazole kinase activity"/>
    <property type="evidence" value="ECO:0007669"/>
    <property type="project" value="UniProtKB-UniRule"/>
</dbReference>
<dbReference type="GO" id="GO:0009228">
    <property type="term" value="P:thiamine biosynthetic process"/>
    <property type="evidence" value="ECO:0007669"/>
    <property type="project" value="UniProtKB-KW"/>
</dbReference>
<evidence type="ECO:0000256" key="9">
    <source>
        <dbReference type="ARBA" id="ARBA00022842"/>
    </source>
</evidence>
<dbReference type="RefSeq" id="WP_154525653.1">
    <property type="nucleotide sequence ID" value="NZ_VULZ01000008.1"/>
</dbReference>
<evidence type="ECO:0000256" key="1">
    <source>
        <dbReference type="ARBA" id="ARBA00001771"/>
    </source>
</evidence>
<evidence type="ECO:0000256" key="5">
    <source>
        <dbReference type="ARBA" id="ARBA00022723"/>
    </source>
</evidence>
<evidence type="ECO:0000256" key="3">
    <source>
        <dbReference type="ARBA" id="ARBA00004868"/>
    </source>
</evidence>
<gene>
    <name evidence="11" type="primary">thiM</name>
    <name evidence="12" type="ORF">FYJ35_08800</name>
</gene>
<dbReference type="PRINTS" id="PR01099">
    <property type="entry name" value="HYETHTZKNASE"/>
</dbReference>
<name>A0A6L5X4J1_9FIRM</name>
<dbReference type="EMBL" id="VULZ01000008">
    <property type="protein sequence ID" value="MSS15130.1"/>
    <property type="molecule type" value="Genomic_DNA"/>
</dbReference>
<feature type="binding site" evidence="11">
    <location>
        <position position="123"/>
    </location>
    <ligand>
        <name>ATP</name>
        <dbReference type="ChEBI" id="CHEBI:30616"/>
    </ligand>
</feature>
<comment type="function">
    <text evidence="11">Catalyzes the phosphorylation of the hydroxyl group of 4-methyl-5-beta-hydroxyethylthiazole (THZ).</text>
</comment>
<evidence type="ECO:0000256" key="4">
    <source>
        <dbReference type="ARBA" id="ARBA00022679"/>
    </source>
</evidence>
<accession>A0A6L5X4J1</accession>
<dbReference type="CDD" id="cd01170">
    <property type="entry name" value="THZ_kinase"/>
    <property type="match status" value="1"/>
</dbReference>
<proteinExistence type="inferred from homology"/>
<dbReference type="Gene3D" id="3.40.1190.20">
    <property type="match status" value="1"/>
</dbReference>